<dbReference type="CDD" id="cd06503">
    <property type="entry name" value="ATP-synt_Fo_b"/>
    <property type="match status" value="1"/>
</dbReference>
<dbReference type="GO" id="GO:0045259">
    <property type="term" value="C:proton-transporting ATP synthase complex"/>
    <property type="evidence" value="ECO:0007669"/>
    <property type="project" value="UniProtKB-KW"/>
</dbReference>
<evidence type="ECO:0000313" key="19">
    <source>
        <dbReference type="Proteomes" id="UP000256900"/>
    </source>
</evidence>
<name>A0A3D9YYC4_9HYPH</name>
<keyword evidence="6 15" id="KW-0812">Transmembrane</keyword>
<evidence type="ECO:0000256" key="10">
    <source>
        <dbReference type="ARBA" id="ARBA00023136"/>
    </source>
</evidence>
<feature type="coiled-coil region" evidence="17">
    <location>
        <begin position="76"/>
        <end position="151"/>
    </location>
</feature>
<evidence type="ECO:0000256" key="15">
    <source>
        <dbReference type="HAMAP-Rule" id="MF_01398"/>
    </source>
</evidence>
<evidence type="ECO:0000256" key="9">
    <source>
        <dbReference type="ARBA" id="ARBA00023065"/>
    </source>
</evidence>
<keyword evidence="10 15" id="KW-0472">Membrane</keyword>
<evidence type="ECO:0000256" key="17">
    <source>
        <dbReference type="SAM" id="Coils"/>
    </source>
</evidence>
<dbReference type="OrthoDB" id="9805716at2"/>
<evidence type="ECO:0000256" key="3">
    <source>
        <dbReference type="ARBA" id="ARBA00022448"/>
    </source>
</evidence>
<feature type="transmembrane region" description="Helical" evidence="15">
    <location>
        <begin position="28"/>
        <end position="46"/>
    </location>
</feature>
<dbReference type="Proteomes" id="UP000256900">
    <property type="component" value="Unassembled WGS sequence"/>
</dbReference>
<dbReference type="GO" id="GO:0046961">
    <property type="term" value="F:proton-transporting ATPase activity, rotational mechanism"/>
    <property type="evidence" value="ECO:0007669"/>
    <property type="project" value="TreeGrafter"/>
</dbReference>
<dbReference type="EMBL" id="QUMO01000002">
    <property type="protein sequence ID" value="REF87702.1"/>
    <property type="molecule type" value="Genomic_DNA"/>
</dbReference>
<evidence type="ECO:0000256" key="4">
    <source>
        <dbReference type="ARBA" id="ARBA00022475"/>
    </source>
</evidence>
<comment type="caution">
    <text evidence="18">The sequence shown here is derived from an EMBL/GenBank/DDBJ whole genome shotgun (WGS) entry which is preliminary data.</text>
</comment>
<keyword evidence="3 15" id="KW-0813">Transport</keyword>
<dbReference type="InterPro" id="IPR050059">
    <property type="entry name" value="ATP_synthase_B_chain"/>
</dbReference>
<dbReference type="HAMAP" id="MF_01398">
    <property type="entry name" value="ATP_synth_b_bprime"/>
    <property type="match status" value="1"/>
</dbReference>
<evidence type="ECO:0000256" key="16">
    <source>
        <dbReference type="RuleBase" id="RU003848"/>
    </source>
</evidence>
<keyword evidence="7 15" id="KW-0375">Hydrogen ion transport</keyword>
<keyword evidence="9 15" id="KW-0406">Ion transport</keyword>
<comment type="similarity">
    <text evidence="2 15 16">Belongs to the ATPase B chain family.</text>
</comment>
<evidence type="ECO:0000256" key="8">
    <source>
        <dbReference type="ARBA" id="ARBA00022989"/>
    </source>
</evidence>
<evidence type="ECO:0000256" key="6">
    <source>
        <dbReference type="ARBA" id="ARBA00022692"/>
    </source>
</evidence>
<dbReference type="GO" id="GO:0046933">
    <property type="term" value="F:proton-transporting ATP synthase activity, rotational mechanism"/>
    <property type="evidence" value="ECO:0007669"/>
    <property type="project" value="UniProtKB-UniRule"/>
</dbReference>
<dbReference type="Pfam" id="PF00430">
    <property type="entry name" value="ATP-synt_B"/>
    <property type="match status" value="1"/>
</dbReference>
<evidence type="ECO:0000256" key="2">
    <source>
        <dbReference type="ARBA" id="ARBA00005513"/>
    </source>
</evidence>
<evidence type="ECO:0000256" key="13">
    <source>
        <dbReference type="ARBA" id="ARBA00025614"/>
    </source>
</evidence>
<proteinExistence type="inferred from homology"/>
<protein>
    <recommendedName>
        <fullName evidence="15">ATP synthase subunit b</fullName>
    </recommendedName>
    <alternativeName>
        <fullName evidence="15">ATP synthase F(0) sector subunit b</fullName>
    </alternativeName>
    <alternativeName>
        <fullName evidence="15">ATPase subunit I</fullName>
    </alternativeName>
    <alternativeName>
        <fullName evidence="15">F-type ATPase subunit b</fullName>
        <shortName evidence="15">F-ATPase subunit b</shortName>
    </alternativeName>
</protein>
<dbReference type="PANTHER" id="PTHR33445">
    <property type="entry name" value="ATP SYNTHASE SUBUNIT B', CHLOROPLASTIC"/>
    <property type="match status" value="1"/>
</dbReference>
<sequence>MAEGTAQTTASQAQPAQQQFPPFDTTNFASLLIWLALTFGLLYWLMSRIALPRVAGILEARHHKINTDVLAAHAKRKEADQAATDYQKTLDNARTDAQALAQETQTRLAAEADAKRHTLEAELGAQLAAAEKQIEETKAKAMANVDQIAQETAAAIVEHITGKPADAAAIAGAIAKLKA</sequence>
<keyword evidence="19" id="KW-1185">Reference proteome</keyword>
<comment type="subcellular location">
    <subcellularLocation>
        <location evidence="1">Cell inner membrane</location>
        <topology evidence="1">Single-pass membrane protein</topology>
    </subcellularLocation>
    <subcellularLocation>
        <location evidence="15">Cell membrane</location>
        <topology evidence="15">Single-pass membrane protein</topology>
    </subcellularLocation>
</comment>
<comment type="function">
    <text evidence="12 15">F(1)F(0) ATP synthase produces ATP from ADP in the presence of a proton or sodium gradient. F-type ATPases consist of two structural domains, F(1) containing the extramembraneous catalytic core and F(0) containing the membrane proton channel, linked together by a central stalk and a peripheral stalk. During catalysis, ATP synthesis in the catalytic domain of F(1) is coupled via a rotary mechanism of the central stalk subunits to proton translocation.</text>
</comment>
<evidence type="ECO:0000256" key="1">
    <source>
        <dbReference type="ARBA" id="ARBA00004377"/>
    </source>
</evidence>
<evidence type="ECO:0000313" key="18">
    <source>
        <dbReference type="EMBL" id="REF87702.1"/>
    </source>
</evidence>
<evidence type="ECO:0000256" key="12">
    <source>
        <dbReference type="ARBA" id="ARBA00025198"/>
    </source>
</evidence>
<dbReference type="PANTHER" id="PTHR33445:SF1">
    <property type="entry name" value="ATP SYNTHASE SUBUNIT B"/>
    <property type="match status" value="1"/>
</dbReference>
<comment type="function">
    <text evidence="13">Component of the F(0) channel, it forms part of the peripheral stalk, linking F(1) to F(0). The b'-subunit is a diverged and duplicated form of b found in plants and photosynthetic bacteria.</text>
</comment>
<dbReference type="RefSeq" id="WP_115835874.1">
    <property type="nucleotide sequence ID" value="NZ_CP025086.1"/>
</dbReference>
<keyword evidence="5 15" id="KW-0138">CF(0)</keyword>
<evidence type="ECO:0000256" key="14">
    <source>
        <dbReference type="ARBA" id="ARBA00025830"/>
    </source>
</evidence>
<dbReference type="AlphaFoldDB" id="A0A3D9YYC4"/>
<keyword evidence="8 15" id="KW-1133">Transmembrane helix</keyword>
<gene>
    <name evidence="15" type="primary">atpF</name>
    <name evidence="18" type="ORF">DES32_1330</name>
</gene>
<evidence type="ECO:0000256" key="5">
    <source>
        <dbReference type="ARBA" id="ARBA00022547"/>
    </source>
</evidence>
<dbReference type="GO" id="GO:0005886">
    <property type="term" value="C:plasma membrane"/>
    <property type="evidence" value="ECO:0007669"/>
    <property type="project" value="UniProtKB-SubCell"/>
</dbReference>
<keyword evidence="4 15" id="KW-1003">Cell membrane</keyword>
<evidence type="ECO:0000256" key="7">
    <source>
        <dbReference type="ARBA" id="ARBA00022781"/>
    </source>
</evidence>
<accession>A0A3D9YYC4</accession>
<keyword evidence="17" id="KW-0175">Coiled coil</keyword>
<reference evidence="18 19" key="1">
    <citation type="submission" date="2018-08" db="EMBL/GenBank/DDBJ databases">
        <title>Genomic Encyclopedia of Type Strains, Phase IV (KMG-IV): sequencing the most valuable type-strain genomes for metagenomic binning, comparative biology and taxonomic classification.</title>
        <authorList>
            <person name="Goeker M."/>
        </authorList>
    </citation>
    <scope>NUCLEOTIDE SEQUENCE [LARGE SCALE GENOMIC DNA]</scope>
    <source>
        <strain evidence="18 19">BW863</strain>
    </source>
</reference>
<keyword evidence="11 15" id="KW-0066">ATP synthesis</keyword>
<organism evidence="18 19">
    <name type="scientific">Methylovirgula ligni</name>
    <dbReference type="NCBI Taxonomy" id="569860"/>
    <lineage>
        <taxon>Bacteria</taxon>
        <taxon>Pseudomonadati</taxon>
        <taxon>Pseudomonadota</taxon>
        <taxon>Alphaproteobacteria</taxon>
        <taxon>Hyphomicrobiales</taxon>
        <taxon>Beijerinckiaceae</taxon>
        <taxon>Methylovirgula</taxon>
    </lineage>
</organism>
<dbReference type="InterPro" id="IPR002146">
    <property type="entry name" value="ATP_synth_b/b'su_bac/chlpt"/>
</dbReference>
<evidence type="ECO:0000256" key="11">
    <source>
        <dbReference type="ARBA" id="ARBA00023310"/>
    </source>
</evidence>
<comment type="subunit">
    <text evidence="14 15">F-type ATPases have 2 components, F(1) - the catalytic core - and F(0) - the membrane proton channel. F(1) has five subunits: alpha(3), beta(3), gamma(1), delta(1), epsilon(1). F(0) has three main subunits: a(1), b(2) and c(10-14). The alpha and beta chains form an alternating ring which encloses part of the gamma chain. F(1) is attached to F(0) by a central stalk formed by the gamma and epsilon chains, while a peripheral stalk is formed by the delta and b chains.</text>
</comment>